<reference evidence="2" key="1">
    <citation type="submission" date="2016-11" db="UniProtKB">
        <authorList>
            <consortium name="WormBaseParasite"/>
        </authorList>
    </citation>
    <scope>IDENTIFICATION</scope>
    <source>
        <strain evidence="2">KR3021</strain>
    </source>
</reference>
<name>A0AC35U7M6_9BILA</name>
<evidence type="ECO:0000313" key="1">
    <source>
        <dbReference type="Proteomes" id="UP000095286"/>
    </source>
</evidence>
<organism evidence="1 2">
    <name type="scientific">Rhabditophanes sp. KR3021</name>
    <dbReference type="NCBI Taxonomy" id="114890"/>
    <lineage>
        <taxon>Eukaryota</taxon>
        <taxon>Metazoa</taxon>
        <taxon>Ecdysozoa</taxon>
        <taxon>Nematoda</taxon>
        <taxon>Chromadorea</taxon>
        <taxon>Rhabditida</taxon>
        <taxon>Tylenchina</taxon>
        <taxon>Panagrolaimomorpha</taxon>
        <taxon>Strongyloidoidea</taxon>
        <taxon>Alloionematidae</taxon>
        <taxon>Rhabditophanes</taxon>
    </lineage>
</organism>
<proteinExistence type="predicted"/>
<accession>A0AC35U7M6</accession>
<evidence type="ECO:0000313" key="2">
    <source>
        <dbReference type="WBParaSite" id="RSKR_0000833100.1"/>
    </source>
</evidence>
<dbReference type="Proteomes" id="UP000095286">
    <property type="component" value="Unplaced"/>
</dbReference>
<sequence>MLSMNIKHVAGNGCMPKICGGQEANIIESCPRDDGTCGQYKGKRVNNVFTEAVDLQCTESDDVFSPISGKLSYYKPFGGESEYDCKDEGAKIEGTGQWKGYYVHIWPVTLEKYGGNVAAGEKLGKASNMDCEIEVAQRSSKNFLRIELFKGGKAIDPTFHLIDCMCTGWICESNPNNKLIGNAFKADNRYNGVRGWELECPNMVYDEYNSDEAETRRADIYSPIDGKIFGRIRLTFKDGAYEGCNNDGIFIVGEKQWVDFEARIYNVGYYNHLKFGNKFIQKGQPIGRRLTCVDAPDSVFVELRFQGRLINVTDLITADSCKMPNLPIF</sequence>
<dbReference type="WBParaSite" id="RSKR_0000833100.1">
    <property type="protein sequence ID" value="RSKR_0000833100.1"/>
    <property type="gene ID" value="RSKR_0000833100"/>
</dbReference>
<protein>
    <submittedName>
        <fullName evidence="2">Peptidase_M23 domain-containing protein</fullName>
    </submittedName>
</protein>